<protein>
    <submittedName>
        <fullName evidence="2">Glycosyltransferase</fullName>
    </submittedName>
</protein>
<organism evidence="2 3">
    <name type="scientific">Streptomyces spectabilis</name>
    <dbReference type="NCBI Taxonomy" id="68270"/>
    <lineage>
        <taxon>Bacteria</taxon>
        <taxon>Bacillati</taxon>
        <taxon>Actinomycetota</taxon>
        <taxon>Actinomycetes</taxon>
        <taxon>Kitasatosporales</taxon>
        <taxon>Streptomycetaceae</taxon>
        <taxon>Streptomyces</taxon>
    </lineage>
</organism>
<dbReference type="Proteomes" id="UP000316806">
    <property type="component" value="Chromosome"/>
</dbReference>
<dbReference type="EMBL" id="CP040916">
    <property type="protein sequence ID" value="QDQ09276.1"/>
    <property type="molecule type" value="Genomic_DNA"/>
</dbReference>
<gene>
    <name evidence="2" type="ORF">FH965_00785</name>
</gene>
<dbReference type="Pfam" id="PF13692">
    <property type="entry name" value="Glyco_trans_1_4"/>
    <property type="match status" value="1"/>
</dbReference>
<dbReference type="SUPFAM" id="SSF53756">
    <property type="entry name" value="UDP-Glycosyltransferase/glycogen phosphorylase"/>
    <property type="match status" value="1"/>
</dbReference>
<evidence type="ECO:0000256" key="1">
    <source>
        <dbReference type="SAM" id="MobiDB-lite"/>
    </source>
</evidence>
<keyword evidence="2" id="KW-0808">Transferase</keyword>
<accession>A0A516R0U3</accession>
<feature type="region of interest" description="Disordered" evidence="1">
    <location>
        <begin position="1"/>
        <end position="23"/>
    </location>
</feature>
<sequence length="456" mass="50400">MAVPGHDRREAIAAPARSGPAHGGAEEVPDAALVVVSIDGLSSLKCGIGCVVHWFFEAIDEIVASTAELRHDNWSLHALSPRLDPASDDYASDIVADVATACGRYRGDFRWFDVADNSSLKNVWSLDDVDRWRSMCESAAAEIRRLAEGRSRVTVLAHGTMFATLRSHLAAWPHVQLIYMTHTLGRVFLDANSRNRTSYEDEGFALMRAATRDRIGFVGTYYRDVLLTEYDRREQDLVPFQNAVYIRSRRFAELAETGAGTDLGPVPGDKRLVFSWGRCVPQKGFDVVIPAFGAFLRERDDAEDWHLVLLAPQEVAAAEYVASLHEQLRELPPGSYTFVEHFEPLLPFRILASPALEICVFASRFEAGPLTLIEALAFGHEDVGIAWHDIPPMRHLLRDQPKTFGFAPLRAREMAEAMLRAADDGGGIVKGSVIDFATSMSAGLSASLSWWDTSEA</sequence>
<proteinExistence type="predicted"/>
<dbReference type="GO" id="GO:0016740">
    <property type="term" value="F:transferase activity"/>
    <property type="evidence" value="ECO:0007669"/>
    <property type="project" value="UniProtKB-KW"/>
</dbReference>
<evidence type="ECO:0000313" key="3">
    <source>
        <dbReference type="Proteomes" id="UP000316806"/>
    </source>
</evidence>
<evidence type="ECO:0000313" key="2">
    <source>
        <dbReference type="EMBL" id="QDQ09276.1"/>
    </source>
</evidence>
<reference evidence="2 3" key="1">
    <citation type="journal article" date="2019" name="J. Ind. Microbiol. Biotechnol.">
        <title>The complete genomic sequence of Streptomyces spectabilis NRRL-2792 and identification of secondary metabolite biosynthetic gene clusters.</title>
        <authorList>
            <person name="Sinha A."/>
            <person name="Phillips-Salemka S."/>
            <person name="Niraula T.A."/>
            <person name="Short K.A."/>
            <person name="Niraula N.P."/>
        </authorList>
    </citation>
    <scope>NUCLEOTIDE SEQUENCE [LARGE SCALE GENOMIC DNA]</scope>
    <source>
        <strain evidence="2 3">NRRL 2792</strain>
    </source>
</reference>
<dbReference type="Gene3D" id="3.40.50.2000">
    <property type="entry name" value="Glycogen Phosphorylase B"/>
    <property type="match status" value="1"/>
</dbReference>
<dbReference type="AlphaFoldDB" id="A0A516R0U3"/>
<name>A0A516R0U3_STRST</name>
<dbReference type="RefSeq" id="WP_144000855.1">
    <property type="nucleotide sequence ID" value="NZ_CP040916.1"/>
</dbReference>
<feature type="compositionally biased region" description="Basic and acidic residues" evidence="1">
    <location>
        <begin position="1"/>
        <end position="11"/>
    </location>
</feature>